<dbReference type="Gene3D" id="1.10.510.10">
    <property type="entry name" value="Transferase(Phosphotransferase) domain 1"/>
    <property type="match status" value="1"/>
</dbReference>
<reference evidence="2 3" key="1">
    <citation type="submission" date="2018-10" db="EMBL/GenBank/DDBJ databases">
        <authorList>
            <consortium name="IHU Genomes"/>
        </authorList>
    </citation>
    <scope>NUCLEOTIDE SEQUENCE [LARGE SCALE GENOMIC DNA]</scope>
    <source>
        <strain evidence="2 3">A1</strain>
    </source>
</reference>
<dbReference type="SUPFAM" id="SSF56112">
    <property type="entry name" value="Protein kinase-like (PK-like)"/>
    <property type="match status" value="1"/>
</dbReference>
<keyword evidence="3" id="KW-1185">Reference proteome</keyword>
<comment type="caution">
    <text evidence="2">The sequence shown here is derived from an EMBL/GenBank/DDBJ whole genome shotgun (WGS) entry which is preliminary data.</text>
</comment>
<dbReference type="InterPro" id="IPR025714">
    <property type="entry name" value="Methyltranfer_dom"/>
</dbReference>
<dbReference type="Gene3D" id="3.40.50.150">
    <property type="entry name" value="Vaccinia Virus protein VP39"/>
    <property type="match status" value="1"/>
</dbReference>
<dbReference type="Pfam" id="PF13847">
    <property type="entry name" value="Methyltransf_31"/>
    <property type="match status" value="1"/>
</dbReference>
<dbReference type="EMBL" id="UPSH01000002">
    <property type="protein sequence ID" value="VBB19020.1"/>
    <property type="molecule type" value="Genomic_DNA"/>
</dbReference>
<organism evidence="2 3">
    <name type="scientific">Yasminevirus sp. GU-2018</name>
    <dbReference type="NCBI Taxonomy" id="2420051"/>
    <lineage>
        <taxon>Viruses</taxon>
        <taxon>Varidnaviria</taxon>
        <taxon>Bamfordvirae</taxon>
        <taxon>Nucleocytoviricota</taxon>
        <taxon>Megaviricetes</taxon>
        <taxon>Imitervirales</taxon>
        <taxon>Mimiviridae</taxon>
        <taxon>Klosneuvirinae</taxon>
        <taxon>Yasminevirus</taxon>
        <taxon>Yasminevirus saudimassiliense</taxon>
    </lineage>
</organism>
<feature type="domain" description="Methyltransferase" evidence="1">
    <location>
        <begin position="65"/>
        <end position="166"/>
    </location>
</feature>
<accession>A0A5K0UBK2</accession>
<evidence type="ECO:0000259" key="1">
    <source>
        <dbReference type="Pfam" id="PF13847"/>
    </source>
</evidence>
<dbReference type="Pfam" id="PF06293">
    <property type="entry name" value="Kdo"/>
    <property type="match status" value="1"/>
</dbReference>
<dbReference type="InterPro" id="IPR011009">
    <property type="entry name" value="Kinase-like_dom_sf"/>
</dbReference>
<protein>
    <recommendedName>
        <fullName evidence="1">Methyltransferase domain-containing protein</fullName>
    </recommendedName>
</protein>
<dbReference type="Proteomes" id="UP000594342">
    <property type="component" value="Unassembled WGS sequence"/>
</dbReference>
<gene>
    <name evidence="2" type="ORF">YASMINEVIRUS_1552</name>
</gene>
<dbReference type="InterPro" id="IPR029063">
    <property type="entry name" value="SAM-dependent_MTases_sf"/>
</dbReference>
<sequence>MSEADAIYQELMRFSGPHTDLGKVSKTLTGHDIYGSYHLEGFTKTNALRNTQVRFDEFLVPDSLEGKKVFDIGCCLGSLSFECARRKCSSVTGFEYCNERVNVCNKLAKHLNLNNIQFIQSDINEKSKDVDSFIKNHGTADIVFCCALDAYVDKERLYSFVSKISKDVCFFETNSGIDVDTFISIMKGHGFEQIVHLGTSKSDIGYGRRSYIMRKTREVIVNRIVNTQYDHVLSRFFNHIIIENIPFDNSKNQELVSQYNSYESEMIRLYKKISHIKYVAPTKFYYKACVRKFYENPLITVDDDESRKKVREQIVDLVRQMNKAGVAHRDMHINNFYFEKGEIVLCDFEFLCSDTADINNCYDLTGTGLESPLGSNFTHVLIDDTHPNYEYSFNRYLSSGKAGDTLTLTLNDF</sequence>
<dbReference type="SUPFAM" id="SSF53335">
    <property type="entry name" value="S-adenosyl-L-methionine-dependent methyltransferases"/>
    <property type="match status" value="1"/>
</dbReference>
<dbReference type="CDD" id="cd02440">
    <property type="entry name" value="AdoMet_MTases"/>
    <property type="match status" value="1"/>
</dbReference>
<evidence type="ECO:0000313" key="3">
    <source>
        <dbReference type="Proteomes" id="UP000594342"/>
    </source>
</evidence>
<evidence type="ECO:0000313" key="2">
    <source>
        <dbReference type="EMBL" id="VBB19020.1"/>
    </source>
</evidence>
<proteinExistence type="predicted"/>
<name>A0A5K0UBK2_9VIRU</name>